<feature type="compositionally biased region" description="Polar residues" evidence="1">
    <location>
        <begin position="51"/>
        <end position="60"/>
    </location>
</feature>
<dbReference type="AlphaFoldDB" id="A0AAV6G6L4"/>
<comment type="caution">
    <text evidence="2">The sequence shown here is derived from an EMBL/GenBank/DDBJ whole genome shotgun (WGS) entry which is preliminary data.</text>
</comment>
<organism evidence="2 3">
    <name type="scientific">Alosa alosa</name>
    <name type="common">allis shad</name>
    <dbReference type="NCBI Taxonomy" id="278164"/>
    <lineage>
        <taxon>Eukaryota</taxon>
        <taxon>Metazoa</taxon>
        <taxon>Chordata</taxon>
        <taxon>Craniata</taxon>
        <taxon>Vertebrata</taxon>
        <taxon>Euteleostomi</taxon>
        <taxon>Actinopterygii</taxon>
        <taxon>Neopterygii</taxon>
        <taxon>Teleostei</taxon>
        <taxon>Clupei</taxon>
        <taxon>Clupeiformes</taxon>
        <taxon>Clupeoidei</taxon>
        <taxon>Clupeidae</taxon>
        <taxon>Alosa</taxon>
    </lineage>
</organism>
<reference evidence="2" key="1">
    <citation type="submission" date="2020-10" db="EMBL/GenBank/DDBJ databases">
        <title>Chromosome-scale genome assembly of the Allis shad, Alosa alosa.</title>
        <authorList>
            <person name="Margot Z."/>
            <person name="Christophe K."/>
            <person name="Cabau C."/>
            <person name="Louis A."/>
            <person name="Berthelot C."/>
            <person name="Parey E."/>
            <person name="Roest Crollius H."/>
            <person name="Montfort J."/>
            <person name="Robinson-Rechavi M."/>
            <person name="Bucao C."/>
            <person name="Bouchez O."/>
            <person name="Gislard M."/>
            <person name="Lluch J."/>
            <person name="Milhes M."/>
            <person name="Lampietro C."/>
            <person name="Lopez Roques C."/>
            <person name="Donnadieu C."/>
            <person name="Braasch I."/>
            <person name="Desvignes T."/>
            <person name="Postlethwait J."/>
            <person name="Bobe J."/>
            <person name="Guiguen Y."/>
        </authorList>
    </citation>
    <scope>NUCLEOTIDE SEQUENCE</scope>
    <source>
        <strain evidence="2">M-15738</strain>
        <tissue evidence="2">Blood</tissue>
    </source>
</reference>
<evidence type="ECO:0000313" key="3">
    <source>
        <dbReference type="Proteomes" id="UP000823561"/>
    </source>
</evidence>
<accession>A0AAV6G6L4</accession>
<protein>
    <submittedName>
        <fullName evidence="2">Uncharacterized protein</fullName>
    </submittedName>
</protein>
<proteinExistence type="predicted"/>
<sequence length="112" mass="12327">MSGSADSVRSRSPNLGCIACKEGHLRRNRESRNTLLKALGKLERDRAGGPTTASRPSGQGQREKRPPAPYSPGGITSDNDECVPMKRKKKERESFSNGIPCRSGKVLWRFSK</sequence>
<evidence type="ECO:0000313" key="2">
    <source>
        <dbReference type="EMBL" id="KAG5269536.1"/>
    </source>
</evidence>
<dbReference type="Proteomes" id="UP000823561">
    <property type="component" value="Chromosome 15"/>
</dbReference>
<keyword evidence="3" id="KW-1185">Reference proteome</keyword>
<evidence type="ECO:0000256" key="1">
    <source>
        <dbReference type="SAM" id="MobiDB-lite"/>
    </source>
</evidence>
<name>A0AAV6G6L4_9TELE</name>
<feature type="region of interest" description="Disordered" evidence="1">
    <location>
        <begin position="28"/>
        <end position="103"/>
    </location>
</feature>
<gene>
    <name evidence="2" type="ORF">AALO_G00203110</name>
</gene>
<dbReference type="EMBL" id="JADWDJ010000015">
    <property type="protein sequence ID" value="KAG5269536.1"/>
    <property type="molecule type" value="Genomic_DNA"/>
</dbReference>